<dbReference type="AlphaFoldDB" id="A0AAV7VEA6"/>
<keyword evidence="3" id="KW-1185">Reference proteome</keyword>
<gene>
    <name evidence="2" type="ORF">NDU88_002338</name>
</gene>
<protein>
    <submittedName>
        <fullName evidence="2">Uncharacterized protein</fullName>
    </submittedName>
</protein>
<proteinExistence type="predicted"/>
<feature type="compositionally biased region" description="Pro residues" evidence="1">
    <location>
        <begin position="61"/>
        <end position="75"/>
    </location>
</feature>
<accession>A0AAV7VEA6</accession>
<dbReference type="EMBL" id="JANPWB010000003">
    <property type="protein sequence ID" value="KAJ1198497.1"/>
    <property type="molecule type" value="Genomic_DNA"/>
</dbReference>
<evidence type="ECO:0000313" key="3">
    <source>
        <dbReference type="Proteomes" id="UP001066276"/>
    </source>
</evidence>
<organism evidence="2 3">
    <name type="scientific">Pleurodeles waltl</name>
    <name type="common">Iberian ribbed newt</name>
    <dbReference type="NCBI Taxonomy" id="8319"/>
    <lineage>
        <taxon>Eukaryota</taxon>
        <taxon>Metazoa</taxon>
        <taxon>Chordata</taxon>
        <taxon>Craniata</taxon>
        <taxon>Vertebrata</taxon>
        <taxon>Euteleostomi</taxon>
        <taxon>Amphibia</taxon>
        <taxon>Batrachia</taxon>
        <taxon>Caudata</taxon>
        <taxon>Salamandroidea</taxon>
        <taxon>Salamandridae</taxon>
        <taxon>Pleurodelinae</taxon>
        <taxon>Pleurodeles</taxon>
    </lineage>
</organism>
<evidence type="ECO:0000313" key="2">
    <source>
        <dbReference type="EMBL" id="KAJ1198497.1"/>
    </source>
</evidence>
<reference evidence="2" key="1">
    <citation type="journal article" date="2022" name="bioRxiv">
        <title>Sequencing and chromosome-scale assembly of the giantPleurodeles waltlgenome.</title>
        <authorList>
            <person name="Brown T."/>
            <person name="Elewa A."/>
            <person name="Iarovenko S."/>
            <person name="Subramanian E."/>
            <person name="Araus A.J."/>
            <person name="Petzold A."/>
            <person name="Susuki M."/>
            <person name="Suzuki K.-i.T."/>
            <person name="Hayashi T."/>
            <person name="Toyoda A."/>
            <person name="Oliveira C."/>
            <person name="Osipova E."/>
            <person name="Leigh N.D."/>
            <person name="Simon A."/>
            <person name="Yun M.H."/>
        </authorList>
    </citation>
    <scope>NUCLEOTIDE SEQUENCE</scope>
    <source>
        <strain evidence="2">20211129_DDA</strain>
        <tissue evidence="2">Liver</tissue>
    </source>
</reference>
<feature type="compositionally biased region" description="Polar residues" evidence="1">
    <location>
        <begin position="9"/>
        <end position="20"/>
    </location>
</feature>
<feature type="region of interest" description="Disordered" evidence="1">
    <location>
        <begin position="1"/>
        <end position="88"/>
    </location>
</feature>
<name>A0AAV7VEA6_PLEWA</name>
<comment type="caution">
    <text evidence="2">The sequence shown here is derived from an EMBL/GenBank/DDBJ whole genome shotgun (WGS) entry which is preliminary data.</text>
</comment>
<sequence>MSVGAETHQGPQPSPGTLGSTIRLIGPGAAAVARGPLDLSSGRPAASRKTVASSERRGRKPPPAPDGPPPSPAHPWPAAEAQPCRPAVHDPAIELRGGTARAVIMISFFRNRDIQFTNYEFY</sequence>
<evidence type="ECO:0000256" key="1">
    <source>
        <dbReference type="SAM" id="MobiDB-lite"/>
    </source>
</evidence>
<dbReference type="Proteomes" id="UP001066276">
    <property type="component" value="Chromosome 2_1"/>
</dbReference>